<sequence>GICIRVPLGRIKGPDSGMLTFVSPLGGSRGSYSDMCTRVSLLDIQNIQAPNNSDVVCEQSYSSEKQV</sequence>
<protein>
    <submittedName>
        <fullName evidence="1">34995_t:CDS:1</fullName>
    </submittedName>
</protein>
<feature type="non-terminal residue" evidence="1">
    <location>
        <position position="67"/>
    </location>
</feature>
<proteinExistence type="predicted"/>
<dbReference type="Proteomes" id="UP000789920">
    <property type="component" value="Unassembled WGS sequence"/>
</dbReference>
<comment type="caution">
    <text evidence="1">The sequence shown here is derived from an EMBL/GenBank/DDBJ whole genome shotgun (WGS) entry which is preliminary data.</text>
</comment>
<feature type="non-terminal residue" evidence="1">
    <location>
        <position position="1"/>
    </location>
</feature>
<evidence type="ECO:0000313" key="2">
    <source>
        <dbReference type="Proteomes" id="UP000789920"/>
    </source>
</evidence>
<evidence type="ECO:0000313" key="1">
    <source>
        <dbReference type="EMBL" id="CAG8789965.1"/>
    </source>
</evidence>
<accession>A0ACA9RF84</accession>
<reference evidence="1" key="1">
    <citation type="submission" date="2021-06" db="EMBL/GenBank/DDBJ databases">
        <authorList>
            <person name="Kallberg Y."/>
            <person name="Tangrot J."/>
            <person name="Rosling A."/>
        </authorList>
    </citation>
    <scope>NUCLEOTIDE SEQUENCE</scope>
    <source>
        <strain evidence="1">MA461A</strain>
    </source>
</reference>
<dbReference type="EMBL" id="CAJVQC010051122">
    <property type="protein sequence ID" value="CAG8789965.1"/>
    <property type="molecule type" value="Genomic_DNA"/>
</dbReference>
<name>A0ACA9RF84_9GLOM</name>
<keyword evidence="2" id="KW-1185">Reference proteome</keyword>
<gene>
    <name evidence="1" type="ORF">RPERSI_LOCUS18965</name>
</gene>
<organism evidence="1 2">
    <name type="scientific">Racocetra persica</name>
    <dbReference type="NCBI Taxonomy" id="160502"/>
    <lineage>
        <taxon>Eukaryota</taxon>
        <taxon>Fungi</taxon>
        <taxon>Fungi incertae sedis</taxon>
        <taxon>Mucoromycota</taxon>
        <taxon>Glomeromycotina</taxon>
        <taxon>Glomeromycetes</taxon>
        <taxon>Diversisporales</taxon>
        <taxon>Gigasporaceae</taxon>
        <taxon>Racocetra</taxon>
    </lineage>
</organism>